<evidence type="ECO:0000313" key="3">
    <source>
        <dbReference type="Proteomes" id="UP000076717"/>
    </source>
</evidence>
<organism evidence="1 3">
    <name type="scientific">Rathayibacter tanaceti</name>
    <dbReference type="NCBI Taxonomy" id="1671680"/>
    <lineage>
        <taxon>Bacteria</taxon>
        <taxon>Bacillati</taxon>
        <taxon>Actinomycetota</taxon>
        <taxon>Actinomycetes</taxon>
        <taxon>Micrococcales</taxon>
        <taxon>Microbacteriaceae</taxon>
        <taxon>Rathayibacter</taxon>
    </lineage>
</organism>
<protein>
    <submittedName>
        <fullName evidence="1">Uncharacterized protein</fullName>
    </submittedName>
</protein>
<dbReference type="EMBL" id="LIIN01000019">
    <property type="protein sequence ID" value="KZX21970.1"/>
    <property type="molecule type" value="Genomic_DNA"/>
</dbReference>
<evidence type="ECO:0000313" key="1">
    <source>
        <dbReference type="EMBL" id="KZX21970.1"/>
    </source>
</evidence>
<dbReference type="OrthoDB" id="5120139at2"/>
<name>A0A162FZR3_9MICO</name>
<evidence type="ECO:0000313" key="4">
    <source>
        <dbReference type="Proteomes" id="UP000465031"/>
    </source>
</evidence>
<proteinExistence type="predicted"/>
<dbReference type="AlphaFoldDB" id="A0A162FZR3"/>
<sequence length="116" mass="13823">MMASRWYVDGPVPARGEPEGRLTLRLRVDYGQRWPLNDHIGATPADPIDWRSILSPQLYDRLVAWAAFFNKYADHRTGLYGSEERRKWFDQEGRRLLIDLRREAGDRFDFTLHLWF</sequence>
<dbReference type="Proteomes" id="UP000465031">
    <property type="component" value="Chromosome"/>
</dbReference>
<dbReference type="EMBL" id="CP047186">
    <property type="protein sequence ID" value="QHC56784.1"/>
    <property type="molecule type" value="Genomic_DNA"/>
</dbReference>
<dbReference type="PATRIC" id="fig|1671680.3.peg.934"/>
<reference evidence="4" key="3">
    <citation type="submission" date="2019-12" db="EMBL/GenBank/DDBJ databases">
        <title>Complete and draft genome sequences of new strains and members of some known species of the genus Rathayibacter isolated from plants.</title>
        <authorList>
            <person name="Tarlachkov S.V."/>
            <person name="Starodumova I.P."/>
            <person name="Dorofeeva L.V."/>
            <person name="Prisyazhnaya N.V."/>
            <person name="Leyn S."/>
            <person name="Zlamal J."/>
            <person name="Elan M."/>
            <person name="Osterman A.L."/>
            <person name="Nadler S."/>
            <person name="Subbotin S.A."/>
            <person name="Evtushenko L.I."/>
        </authorList>
    </citation>
    <scope>NUCLEOTIDE SEQUENCE [LARGE SCALE GENOMIC DNA]</scope>
    <source>
        <strain evidence="4">VKM Ac-2761</strain>
    </source>
</reference>
<accession>A0A162FZR3</accession>
<evidence type="ECO:0000313" key="2">
    <source>
        <dbReference type="EMBL" id="QHC56784.1"/>
    </source>
</evidence>
<dbReference type="KEGG" id="rte:GSU10_14865"/>
<reference evidence="1 3" key="1">
    <citation type="submission" date="2015-08" db="EMBL/GenBank/DDBJ databases">
        <title>Draft Genome Sequence of Rathayibacter sp. Strain VKM Ac-2596 Isolated from Leaf Gall Induced by Plant-Parasitic Nematodes.</title>
        <authorList>
            <person name="Vasilenko O.V."/>
            <person name="Starodumova I.P."/>
            <person name="Tarlachkov S.V."/>
            <person name="Dorofeeva L.V."/>
            <person name="Evtushenko L.I."/>
        </authorList>
    </citation>
    <scope>NUCLEOTIDE SEQUENCE [LARGE SCALE GENOMIC DNA]</scope>
    <source>
        <strain evidence="1 3">VKM Ac-2596</strain>
    </source>
</reference>
<gene>
    <name evidence="1" type="ORF">ACH61_00889</name>
    <name evidence="2" type="ORF">GSU10_14865</name>
</gene>
<reference evidence="2" key="2">
    <citation type="submission" date="2019-12" db="EMBL/GenBank/DDBJ databases">
        <title>Complete and Draft Genome Sequences of New Strains and Members of Some Known Species of the Genus Rathayibacter isolated from Plants.</title>
        <authorList>
            <person name="Tarlachkov S.V."/>
            <person name="Starodumova I.P."/>
            <person name="Dorofeeva L.V."/>
            <person name="Prisyazhnaya N.V."/>
            <person name="Leyn S.A."/>
            <person name="Zlamal J.E."/>
            <person name="Elane M.L."/>
            <person name="Osterman A.L."/>
            <person name="Nadler S.A."/>
            <person name="Subbotin S.A."/>
            <person name="Evtushenko L.I."/>
        </authorList>
    </citation>
    <scope>NUCLEOTIDE SEQUENCE</scope>
    <source>
        <strain evidence="2">VKM Ac-2761</strain>
    </source>
</reference>
<dbReference type="RefSeq" id="WP_132505852.1">
    <property type="nucleotide sequence ID" value="NZ_CP047186.1"/>
</dbReference>
<dbReference type="Proteomes" id="UP000076717">
    <property type="component" value="Unassembled WGS sequence"/>
</dbReference>
<keyword evidence="3" id="KW-1185">Reference proteome</keyword>